<keyword evidence="4" id="KW-0489">Methyltransferase</keyword>
<dbReference type="GO" id="GO:0032259">
    <property type="term" value="P:methylation"/>
    <property type="evidence" value="ECO:0007669"/>
    <property type="project" value="UniProtKB-KW"/>
</dbReference>
<evidence type="ECO:0000313" key="4">
    <source>
        <dbReference type="EMBL" id="TCJ89225.1"/>
    </source>
</evidence>
<evidence type="ECO:0000256" key="1">
    <source>
        <dbReference type="ARBA" id="ARBA00005369"/>
    </source>
</evidence>
<dbReference type="Proteomes" id="UP000294887">
    <property type="component" value="Unassembled WGS sequence"/>
</dbReference>
<dbReference type="SUPFAM" id="SSF53335">
    <property type="entry name" value="S-adenosyl-L-methionine-dependent methyltransferases"/>
    <property type="match status" value="1"/>
</dbReference>
<evidence type="ECO:0000256" key="3">
    <source>
        <dbReference type="ARBA" id="ARBA00030757"/>
    </source>
</evidence>
<proteinExistence type="inferred from homology"/>
<dbReference type="CDD" id="cd02440">
    <property type="entry name" value="AdoMet_MTases"/>
    <property type="match status" value="1"/>
</dbReference>
<keyword evidence="4" id="KW-0808">Transferase</keyword>
<dbReference type="AlphaFoldDB" id="A0A4V2P9D7"/>
<accession>A0A4V2P9D7</accession>
<dbReference type="OrthoDB" id="9810066at2"/>
<dbReference type="GO" id="GO:0005737">
    <property type="term" value="C:cytoplasm"/>
    <property type="evidence" value="ECO:0007669"/>
    <property type="project" value="TreeGrafter"/>
</dbReference>
<evidence type="ECO:0000256" key="2">
    <source>
        <dbReference type="ARBA" id="ARBA00013346"/>
    </source>
</evidence>
<protein>
    <recommendedName>
        <fullName evidence="2">Protein-L-isoaspartate O-methyltransferase</fullName>
    </recommendedName>
    <alternativeName>
        <fullName evidence="3">Protein L-isoaspartyl methyltransferase</fullName>
    </alternativeName>
</protein>
<dbReference type="Pfam" id="PF01135">
    <property type="entry name" value="PCMT"/>
    <property type="match status" value="1"/>
</dbReference>
<organism evidence="4 5">
    <name type="scientific">Cocleimonas flava</name>
    <dbReference type="NCBI Taxonomy" id="634765"/>
    <lineage>
        <taxon>Bacteria</taxon>
        <taxon>Pseudomonadati</taxon>
        <taxon>Pseudomonadota</taxon>
        <taxon>Gammaproteobacteria</taxon>
        <taxon>Thiotrichales</taxon>
        <taxon>Thiotrichaceae</taxon>
        <taxon>Cocleimonas</taxon>
    </lineage>
</organism>
<dbReference type="GO" id="GO:0004719">
    <property type="term" value="F:protein-L-isoaspartate (D-aspartate) O-methyltransferase activity"/>
    <property type="evidence" value="ECO:0007669"/>
    <property type="project" value="InterPro"/>
</dbReference>
<dbReference type="Gene3D" id="3.40.50.150">
    <property type="entry name" value="Vaccinia Virus protein VP39"/>
    <property type="match status" value="1"/>
</dbReference>
<name>A0A4V2P9D7_9GAMM</name>
<dbReference type="PANTHER" id="PTHR11579:SF18">
    <property type="entry name" value="PROTEIN-L-ISOASPARTATE O-METHYLTRANSFERASE"/>
    <property type="match status" value="1"/>
</dbReference>
<gene>
    <name evidence="4" type="ORF">EV695_1087</name>
</gene>
<dbReference type="InterPro" id="IPR000682">
    <property type="entry name" value="PCMT"/>
</dbReference>
<dbReference type="PANTHER" id="PTHR11579">
    <property type="entry name" value="PROTEIN-L-ISOASPARTATE O-METHYLTRANSFERASE"/>
    <property type="match status" value="1"/>
</dbReference>
<sequence>MDMEQARFNMIEQQIRTWEVLDDTVLQTMGSVPREIFVPESLKSLAYADIEVPLGNDEAMMFPRVEGRMLQELEINIDDNCLEIGTGSGYVTACMANMSNHVHSIDIYEEFLLSAEKNLAEVNVANVELEQKDAFFDWGAGRKYDVIAITGSIPEYLPMFENLLEPEGRLFVVVGSKQVAHAMKIVKMDDDFIRSSLFETELKPLVGKEAKPTFHF</sequence>
<reference evidence="4 5" key="1">
    <citation type="submission" date="2019-03" db="EMBL/GenBank/DDBJ databases">
        <title>Genomic Encyclopedia of Type Strains, Phase IV (KMG-IV): sequencing the most valuable type-strain genomes for metagenomic binning, comparative biology and taxonomic classification.</title>
        <authorList>
            <person name="Goeker M."/>
        </authorList>
    </citation>
    <scope>NUCLEOTIDE SEQUENCE [LARGE SCALE GENOMIC DNA]</scope>
    <source>
        <strain evidence="4 5">DSM 24830</strain>
    </source>
</reference>
<comment type="similarity">
    <text evidence="1">Belongs to the methyltransferase superfamily. L-isoaspartyl/D-aspartyl protein methyltransferase family.</text>
</comment>
<comment type="caution">
    <text evidence="4">The sequence shown here is derived from an EMBL/GenBank/DDBJ whole genome shotgun (WGS) entry which is preliminary data.</text>
</comment>
<keyword evidence="5" id="KW-1185">Reference proteome</keyword>
<dbReference type="EMBL" id="SMFQ01000002">
    <property type="protein sequence ID" value="TCJ89225.1"/>
    <property type="molecule type" value="Genomic_DNA"/>
</dbReference>
<evidence type="ECO:0000313" key="5">
    <source>
        <dbReference type="Proteomes" id="UP000294887"/>
    </source>
</evidence>
<dbReference type="InterPro" id="IPR029063">
    <property type="entry name" value="SAM-dependent_MTases_sf"/>
</dbReference>
<dbReference type="RefSeq" id="WP_131904867.1">
    <property type="nucleotide sequence ID" value="NZ_BAAAFU010000008.1"/>
</dbReference>